<dbReference type="InterPro" id="IPR052728">
    <property type="entry name" value="O2_lipid_transport_reg"/>
</dbReference>
<reference evidence="4 5" key="1">
    <citation type="submission" date="2024-10" db="EMBL/GenBank/DDBJ databases">
        <authorList>
            <person name="Kim D."/>
        </authorList>
    </citation>
    <scope>NUCLEOTIDE SEQUENCE [LARGE SCALE GENOMIC DNA]</scope>
    <source>
        <strain evidence="4">Taebaek</strain>
    </source>
</reference>
<dbReference type="EMBL" id="JBICCN010000143">
    <property type="protein sequence ID" value="KAL3090135.1"/>
    <property type="molecule type" value="Genomic_DNA"/>
</dbReference>
<keyword evidence="1" id="KW-0472">Membrane</keyword>
<feature type="domain" description="Nose resistant-to-fluoxetine protein N-terminal" evidence="3">
    <location>
        <begin position="104"/>
        <end position="223"/>
    </location>
</feature>
<keyword evidence="1" id="KW-0812">Transmembrane</keyword>
<evidence type="ECO:0000313" key="5">
    <source>
        <dbReference type="Proteomes" id="UP001620645"/>
    </source>
</evidence>
<name>A0ABD2JHN5_HETSC</name>
<accession>A0ABD2JHN5</accession>
<evidence type="ECO:0000256" key="2">
    <source>
        <dbReference type="SAM" id="SignalP"/>
    </source>
</evidence>
<keyword evidence="2" id="KW-0732">Signal</keyword>
<feature type="transmembrane region" description="Helical" evidence="1">
    <location>
        <begin position="581"/>
        <end position="604"/>
    </location>
</feature>
<dbReference type="Proteomes" id="UP001620645">
    <property type="component" value="Unassembled WGS sequence"/>
</dbReference>
<comment type="caution">
    <text evidence="4">The sequence shown here is derived from an EMBL/GenBank/DDBJ whole genome shotgun (WGS) entry which is preliminary data.</text>
</comment>
<dbReference type="Pfam" id="PF20146">
    <property type="entry name" value="NRF"/>
    <property type="match status" value="1"/>
</dbReference>
<feature type="transmembrane region" description="Helical" evidence="1">
    <location>
        <begin position="502"/>
        <end position="525"/>
    </location>
</feature>
<protein>
    <recommendedName>
        <fullName evidence="3">Nose resistant-to-fluoxetine protein N-terminal domain-containing protein</fullName>
    </recommendedName>
</protein>
<feature type="transmembrane region" description="Helical" evidence="1">
    <location>
        <begin position="433"/>
        <end position="451"/>
    </location>
</feature>
<proteinExistence type="predicted"/>
<organism evidence="4 5">
    <name type="scientific">Heterodera schachtii</name>
    <name type="common">Sugarbeet cyst nematode worm</name>
    <name type="synonym">Tylenchus schachtii</name>
    <dbReference type="NCBI Taxonomy" id="97005"/>
    <lineage>
        <taxon>Eukaryota</taxon>
        <taxon>Metazoa</taxon>
        <taxon>Ecdysozoa</taxon>
        <taxon>Nematoda</taxon>
        <taxon>Chromadorea</taxon>
        <taxon>Rhabditida</taxon>
        <taxon>Tylenchina</taxon>
        <taxon>Tylenchomorpha</taxon>
        <taxon>Tylenchoidea</taxon>
        <taxon>Heteroderidae</taxon>
        <taxon>Heteroderinae</taxon>
        <taxon>Heterodera</taxon>
    </lineage>
</organism>
<feature type="transmembrane region" description="Helical" evidence="1">
    <location>
        <begin position="537"/>
        <end position="561"/>
    </location>
</feature>
<dbReference type="AlphaFoldDB" id="A0ABD2JHN5"/>
<dbReference type="PANTHER" id="PTHR11161">
    <property type="entry name" value="O-ACYLTRANSFERASE"/>
    <property type="match status" value="1"/>
</dbReference>
<dbReference type="PANTHER" id="PTHR11161:SF14">
    <property type="entry name" value="NOSE RESISTANT-TO-FLUOXETINE PROTEIN N-TERMINAL DOMAIN-CONTAINING PROTEIN"/>
    <property type="match status" value="1"/>
</dbReference>
<feature type="transmembrane region" description="Helical" evidence="1">
    <location>
        <begin position="230"/>
        <end position="255"/>
    </location>
</feature>
<evidence type="ECO:0000259" key="3">
    <source>
        <dbReference type="SMART" id="SM00703"/>
    </source>
</evidence>
<feature type="chain" id="PRO_5044842378" description="Nose resistant-to-fluoxetine protein N-terminal domain-containing protein" evidence="2">
    <location>
        <begin position="20"/>
        <end position="721"/>
    </location>
</feature>
<feature type="transmembrane region" description="Helical" evidence="1">
    <location>
        <begin position="625"/>
        <end position="644"/>
    </location>
</feature>
<gene>
    <name evidence="4" type="ORF">niasHS_006587</name>
</gene>
<dbReference type="SMART" id="SM00703">
    <property type="entry name" value="NRF"/>
    <property type="match status" value="1"/>
</dbReference>
<sequence length="721" mass="81078">MRSLLSVLLCLLLLSLLRSSSTCLLCPLHIPARPKPLDQFRLPSIQKIVHTADTFEWLCQNGSKLATVSAQCRADVSNLFCSLTRLVQSLKTECPGADEGMAQCAECRRKTDILYRENKWVLTWIDSLGKMPSGISDGNYHWLGDYEQCLRLRDDGLFNGQYCLLEFRVPDGVLLNSEHCEDGSEPLEVVLGICLPANCDQQETRGLVEYVAEHHPIQVRCSSSPRAMPWPSVLLLAVCLLWLSIVLAVSLLHWLRPSLSLPPPFTALLLQTHLRHSLRTIRPPEAPFQAVQGMQCLSAAMLVFGYAQVWVMPFLENIGHHYTFMDSTLSQPMVNYSVYADGLFALGTFQLTYQYAIGGTATSRGDEPKARLSQLMRVLKRRFLRLLPLYFLCTLTMAFLFTFLGEGPMWSRIDIAQRCARNWPTNLLLVNNLFGFSHIFLLLSLAALWLFPRHQTRLLWALSAFFVCSILFCLAVSLLFGTPPTLIPHLMNQSSFQPFADLLFLNPVARAGPFLVALFVSLWLLPRLAHQKHLLRALCPLGSLLLILLLALLLWCPHWLWSVPPYASSSHSSVPLPFFPALYATFHRTAWATLLLLLAILLDASRGNALNSFFCWRCFHPLSKLVFPVLLLSEPIALSLFSSLHRPVHSTPLSTVLAWIGILVCSLIVALLIDTALTRPIRWICGAREETNDAMNSSSNRMKNGRMIMEMEGEGKKRTIG</sequence>
<feature type="transmembrane region" description="Helical" evidence="1">
    <location>
        <begin position="656"/>
        <end position="673"/>
    </location>
</feature>
<feature type="signal peptide" evidence="2">
    <location>
        <begin position="1"/>
        <end position="19"/>
    </location>
</feature>
<keyword evidence="1" id="KW-1133">Transmembrane helix</keyword>
<feature type="transmembrane region" description="Helical" evidence="1">
    <location>
        <begin position="458"/>
        <end position="482"/>
    </location>
</feature>
<keyword evidence="5" id="KW-1185">Reference proteome</keyword>
<dbReference type="InterPro" id="IPR006621">
    <property type="entry name" value="Nose-resist-to-fluoxetine_N"/>
</dbReference>
<evidence type="ECO:0000313" key="4">
    <source>
        <dbReference type="EMBL" id="KAL3090135.1"/>
    </source>
</evidence>
<evidence type="ECO:0000256" key="1">
    <source>
        <dbReference type="SAM" id="Phobius"/>
    </source>
</evidence>
<feature type="transmembrane region" description="Helical" evidence="1">
    <location>
        <begin position="383"/>
        <end position="404"/>
    </location>
</feature>